<sequence length="90" mass="10185">MIGKVVRDTARDRLGQVMGRVGPRYQLRPINGGREWETTPGDIEALDEATRCDRCTKIKTARAKAHREGRRGTVYGLTVVLSRHLRTEHS</sequence>
<dbReference type="RefSeq" id="WP_184347329.1">
    <property type="nucleotide sequence ID" value="NZ_JACHJH010000002.1"/>
</dbReference>
<dbReference type="Proteomes" id="UP000556084">
    <property type="component" value="Unassembled WGS sequence"/>
</dbReference>
<protein>
    <submittedName>
        <fullName evidence="1">Uncharacterized protein</fullName>
    </submittedName>
</protein>
<evidence type="ECO:0000313" key="1">
    <source>
        <dbReference type="EMBL" id="MBB4892369.1"/>
    </source>
</evidence>
<proteinExistence type="predicted"/>
<evidence type="ECO:0000313" key="2">
    <source>
        <dbReference type="Proteomes" id="UP000556084"/>
    </source>
</evidence>
<name>A0A7W7PJQ9_9ACTN</name>
<dbReference type="EMBL" id="JACHJH010000002">
    <property type="protein sequence ID" value="MBB4892369.1"/>
    <property type="molecule type" value="Genomic_DNA"/>
</dbReference>
<keyword evidence="2" id="KW-1185">Reference proteome</keyword>
<organism evidence="1 2">
    <name type="scientific">Streptomyces olivoverticillatus</name>
    <dbReference type="NCBI Taxonomy" id="66427"/>
    <lineage>
        <taxon>Bacteria</taxon>
        <taxon>Bacillati</taxon>
        <taxon>Actinomycetota</taxon>
        <taxon>Actinomycetes</taxon>
        <taxon>Kitasatosporales</taxon>
        <taxon>Streptomycetaceae</taxon>
        <taxon>Streptomyces</taxon>
    </lineage>
</organism>
<dbReference type="AlphaFoldDB" id="A0A7W7PJQ9"/>
<gene>
    <name evidence="1" type="ORF">FHS39_001380</name>
</gene>
<reference evidence="1 2" key="1">
    <citation type="submission" date="2020-08" db="EMBL/GenBank/DDBJ databases">
        <title>Genomic Encyclopedia of Type Strains, Phase III (KMG-III): the genomes of soil and plant-associated and newly described type strains.</title>
        <authorList>
            <person name="Whitman W."/>
        </authorList>
    </citation>
    <scope>NUCLEOTIDE SEQUENCE [LARGE SCALE GENOMIC DNA]</scope>
    <source>
        <strain evidence="1 2">CECT 3266</strain>
    </source>
</reference>
<comment type="caution">
    <text evidence="1">The sequence shown here is derived from an EMBL/GenBank/DDBJ whole genome shotgun (WGS) entry which is preliminary data.</text>
</comment>
<accession>A0A7W7PJQ9</accession>